<feature type="non-terminal residue" evidence="2">
    <location>
        <position position="130"/>
    </location>
</feature>
<evidence type="ECO:0000313" key="2">
    <source>
        <dbReference type="EMBL" id="KAF1722556.1"/>
    </source>
</evidence>
<dbReference type="Proteomes" id="UP000781710">
    <property type="component" value="Unassembled WGS sequence"/>
</dbReference>
<name>A0ABQ6ZD67_9GAMM</name>
<keyword evidence="3" id="KW-1185">Reference proteome</keyword>
<dbReference type="InterPro" id="IPR011050">
    <property type="entry name" value="Pectin_lyase_fold/virulence"/>
</dbReference>
<dbReference type="InterPro" id="IPR011459">
    <property type="entry name" value="DUF1565"/>
</dbReference>
<proteinExistence type="predicted"/>
<reference evidence="2 3" key="1">
    <citation type="submission" date="2017-10" db="EMBL/GenBank/DDBJ databases">
        <title>Whole genome sequencing of members of genus Pseudoxanthomonas.</title>
        <authorList>
            <person name="Kumar S."/>
            <person name="Bansal K."/>
            <person name="Kaur A."/>
            <person name="Patil P."/>
            <person name="Sharma S."/>
            <person name="Patil P.B."/>
        </authorList>
    </citation>
    <scope>NUCLEOTIDE SEQUENCE [LARGE SCALE GENOMIC DNA]</scope>
    <source>
        <strain evidence="2 3">DSM 17109</strain>
    </source>
</reference>
<dbReference type="InterPro" id="IPR012334">
    <property type="entry name" value="Pectin_lyas_fold"/>
</dbReference>
<dbReference type="Pfam" id="PF07602">
    <property type="entry name" value="DUF1565"/>
    <property type="match status" value="1"/>
</dbReference>
<feature type="domain" description="DUF1565" evidence="1">
    <location>
        <begin position="15"/>
        <end position="49"/>
    </location>
</feature>
<evidence type="ECO:0000259" key="1">
    <source>
        <dbReference type="Pfam" id="PF07602"/>
    </source>
</evidence>
<protein>
    <recommendedName>
        <fullName evidence="1">DUF1565 domain-containing protein</fullName>
    </recommendedName>
</protein>
<gene>
    <name evidence="2" type="ORF">CSC78_17090</name>
</gene>
<comment type="caution">
    <text evidence="2">The sequence shown here is derived from an EMBL/GenBank/DDBJ whole genome shotgun (WGS) entry which is preliminary data.</text>
</comment>
<organism evidence="2 3">
    <name type="scientific">Pseudoxanthomonas japonensis</name>
    <dbReference type="NCBI Taxonomy" id="69284"/>
    <lineage>
        <taxon>Bacteria</taxon>
        <taxon>Pseudomonadati</taxon>
        <taxon>Pseudomonadota</taxon>
        <taxon>Gammaproteobacteria</taxon>
        <taxon>Lysobacterales</taxon>
        <taxon>Lysobacteraceae</taxon>
        <taxon>Pseudoxanthomonas</taxon>
    </lineage>
</organism>
<sequence>MSVPALSAEYFVSTSGNDSSGSGTLQNPYRTVKRAISAGRAGDTITLRAPANNRTYNECDVRLRQKMTLQTYAGEGKARIHCAITTADTVTIQIDPAASGSRLSNLEISGGYYYGIMLQTNWYQGGPATD</sequence>
<dbReference type="EMBL" id="PDWW01000032">
    <property type="protein sequence ID" value="KAF1722556.1"/>
    <property type="molecule type" value="Genomic_DNA"/>
</dbReference>
<dbReference type="SUPFAM" id="SSF51126">
    <property type="entry name" value="Pectin lyase-like"/>
    <property type="match status" value="1"/>
</dbReference>
<evidence type="ECO:0000313" key="3">
    <source>
        <dbReference type="Proteomes" id="UP000781710"/>
    </source>
</evidence>
<accession>A0ABQ6ZD67</accession>
<dbReference type="Gene3D" id="2.160.20.10">
    <property type="entry name" value="Single-stranded right-handed beta-helix, Pectin lyase-like"/>
    <property type="match status" value="1"/>
</dbReference>